<keyword evidence="7" id="KW-0809">Transit peptide</keyword>
<evidence type="ECO:0000256" key="6">
    <source>
        <dbReference type="ARBA" id="ARBA00022827"/>
    </source>
</evidence>
<evidence type="ECO:0000313" key="15">
    <source>
        <dbReference type="Proteomes" id="UP000094336"/>
    </source>
</evidence>
<dbReference type="PANTHER" id="PTHR11985">
    <property type="entry name" value="GLYCEROL-3-PHOSPHATE DEHYDROGENASE"/>
    <property type="match status" value="1"/>
</dbReference>
<dbReference type="OrthoDB" id="264015at2759"/>
<dbReference type="Gene3D" id="3.30.9.10">
    <property type="entry name" value="D-Amino Acid Oxidase, subunit A, domain 2"/>
    <property type="match status" value="1"/>
</dbReference>
<dbReference type="Pfam" id="PF01266">
    <property type="entry name" value="DAO"/>
    <property type="match status" value="1"/>
</dbReference>
<dbReference type="Pfam" id="PF16901">
    <property type="entry name" value="DAO_C"/>
    <property type="match status" value="1"/>
</dbReference>
<comment type="subcellular location">
    <subcellularLocation>
        <location evidence="2">Mitochondrion</location>
    </subcellularLocation>
</comment>
<evidence type="ECO:0000256" key="4">
    <source>
        <dbReference type="ARBA" id="ARBA00007330"/>
    </source>
</evidence>
<comment type="similarity">
    <text evidence="4 11">Belongs to the FAD-dependent glycerol-3-phosphate dehydrogenase family.</text>
</comment>
<evidence type="ECO:0000256" key="2">
    <source>
        <dbReference type="ARBA" id="ARBA00004173"/>
    </source>
</evidence>
<dbReference type="Proteomes" id="UP000094336">
    <property type="component" value="Unassembled WGS sequence"/>
</dbReference>
<dbReference type="InterPro" id="IPR038299">
    <property type="entry name" value="DAO_C_sf"/>
</dbReference>
<reference evidence="15" key="1">
    <citation type="submission" date="2016-05" db="EMBL/GenBank/DDBJ databases">
        <title>Comparative genomics of biotechnologically important yeasts.</title>
        <authorList>
            <consortium name="DOE Joint Genome Institute"/>
            <person name="Riley R."/>
            <person name="Haridas S."/>
            <person name="Wolfe K.H."/>
            <person name="Lopes M.R."/>
            <person name="Hittinger C.T."/>
            <person name="Goker M."/>
            <person name="Salamov A."/>
            <person name="Wisecaver J."/>
            <person name="Long T.M."/>
            <person name="Aerts A.L."/>
            <person name="Barry K."/>
            <person name="Choi C."/>
            <person name="Clum A."/>
            <person name="Coughlan A.Y."/>
            <person name="Deshpande S."/>
            <person name="Douglass A.P."/>
            <person name="Hanson S.J."/>
            <person name="Klenk H.-P."/>
            <person name="Labutti K."/>
            <person name="Lapidus A."/>
            <person name="Lindquist E."/>
            <person name="Lipzen A."/>
            <person name="Meier-Kolthoff J.P."/>
            <person name="Ohm R.A."/>
            <person name="Otillar R.P."/>
            <person name="Pangilinan J."/>
            <person name="Peng Y."/>
            <person name="Rokas A."/>
            <person name="Rosa C.A."/>
            <person name="Scheuner C."/>
            <person name="Sibirny A.A."/>
            <person name="Slot J.C."/>
            <person name="Stielow J.B."/>
            <person name="Sun H."/>
            <person name="Kurtzman C.P."/>
            <person name="Blackwell M."/>
            <person name="Grigoriev I.V."/>
            <person name="Jeffries T.W."/>
        </authorList>
    </citation>
    <scope>NUCLEOTIDE SEQUENCE [LARGE SCALE GENOMIC DNA]</scope>
    <source>
        <strain evidence="15">NRRL Y-12698</strain>
    </source>
</reference>
<dbReference type="PRINTS" id="PR01001">
    <property type="entry name" value="FADG3PDH"/>
</dbReference>
<organism evidence="14 15">
    <name type="scientific">Babjeviella inositovora NRRL Y-12698</name>
    <dbReference type="NCBI Taxonomy" id="984486"/>
    <lineage>
        <taxon>Eukaryota</taxon>
        <taxon>Fungi</taxon>
        <taxon>Dikarya</taxon>
        <taxon>Ascomycota</taxon>
        <taxon>Saccharomycotina</taxon>
        <taxon>Pichiomycetes</taxon>
        <taxon>Serinales incertae sedis</taxon>
        <taxon>Babjeviella</taxon>
    </lineage>
</organism>
<comment type="catalytic activity">
    <reaction evidence="10 11">
        <text>a quinone + sn-glycerol 3-phosphate = dihydroxyacetone phosphate + a quinol</text>
        <dbReference type="Rhea" id="RHEA:18977"/>
        <dbReference type="ChEBI" id="CHEBI:24646"/>
        <dbReference type="ChEBI" id="CHEBI:57597"/>
        <dbReference type="ChEBI" id="CHEBI:57642"/>
        <dbReference type="ChEBI" id="CHEBI:132124"/>
        <dbReference type="EC" id="1.1.5.3"/>
    </reaction>
</comment>
<dbReference type="EC" id="1.1.5.3" evidence="11"/>
<dbReference type="FunFam" id="3.30.9.10:FF:000037">
    <property type="entry name" value="Glycerol-3-phosphate dehydrogenase"/>
    <property type="match status" value="1"/>
</dbReference>
<evidence type="ECO:0000256" key="10">
    <source>
        <dbReference type="ARBA" id="ARBA00049055"/>
    </source>
</evidence>
<evidence type="ECO:0000256" key="3">
    <source>
        <dbReference type="ARBA" id="ARBA00005157"/>
    </source>
</evidence>
<dbReference type="SUPFAM" id="SSF54373">
    <property type="entry name" value="FAD-linked reductases, C-terminal domain"/>
    <property type="match status" value="1"/>
</dbReference>
<evidence type="ECO:0000256" key="9">
    <source>
        <dbReference type="ARBA" id="ARBA00023128"/>
    </source>
</evidence>
<keyword evidence="5 11" id="KW-0285">Flavoprotein</keyword>
<evidence type="ECO:0000256" key="11">
    <source>
        <dbReference type="RuleBase" id="RU361217"/>
    </source>
</evidence>
<evidence type="ECO:0000259" key="12">
    <source>
        <dbReference type="Pfam" id="PF01266"/>
    </source>
</evidence>
<keyword evidence="8 11" id="KW-0560">Oxidoreductase</keyword>
<feature type="domain" description="FAD dependent oxidoreductase" evidence="12">
    <location>
        <begin position="69"/>
        <end position="409"/>
    </location>
</feature>
<comment type="pathway">
    <text evidence="3">Polyol metabolism; glycerol degradation via glycerol kinase pathway; glycerone phosphate from sn-glycerol 3-phosphate (anaerobic route): step 1/1.</text>
</comment>
<keyword evidence="6" id="KW-0274">FAD</keyword>
<dbReference type="PROSITE" id="PS00977">
    <property type="entry name" value="FAD_G3PDH_1"/>
    <property type="match status" value="1"/>
</dbReference>
<dbReference type="GeneID" id="30148223"/>
<dbReference type="RefSeq" id="XP_018986437.1">
    <property type="nucleotide sequence ID" value="XM_019130370.1"/>
</dbReference>
<dbReference type="AlphaFoldDB" id="A0A1E3QTX3"/>
<dbReference type="GO" id="GO:0006072">
    <property type="term" value="P:glycerol-3-phosphate metabolic process"/>
    <property type="evidence" value="ECO:0007669"/>
    <property type="project" value="UniProtKB-UniRule"/>
</dbReference>
<evidence type="ECO:0000259" key="13">
    <source>
        <dbReference type="Pfam" id="PF16901"/>
    </source>
</evidence>
<keyword evidence="15" id="KW-1185">Reference proteome</keyword>
<dbReference type="PANTHER" id="PTHR11985:SF15">
    <property type="entry name" value="GLYCEROL-3-PHOSPHATE DEHYDROGENASE, MITOCHONDRIAL"/>
    <property type="match status" value="1"/>
</dbReference>
<dbReference type="InterPro" id="IPR031656">
    <property type="entry name" value="DAO_C"/>
</dbReference>
<evidence type="ECO:0000256" key="8">
    <source>
        <dbReference type="ARBA" id="ARBA00023002"/>
    </source>
</evidence>
<dbReference type="Gene3D" id="3.50.50.60">
    <property type="entry name" value="FAD/NAD(P)-binding domain"/>
    <property type="match status" value="1"/>
</dbReference>
<dbReference type="STRING" id="984486.A0A1E3QTX3"/>
<sequence>MFRSLKIVTKGRFLAAATAATGGVLLTQNVLSNDQKHTLAPLPALVKSLPAPPTREAMLKTLETTDKFDVLVIGGGAVGTGTALDAQTRGLNVCMVEKTDFACGTSSKSTKMAHGGVRYLEKAFFQLSKAQLDLVIEALNERAHMLNTAPHLCTVLPIIIPVYKYWQVPYFWAGCKMYDLFAGTQNLRNSFLLSKNATIAAAPMLDASTLKAGLVYHDGSFNDSRMNSSLAITATEKGATVLNYVEVKQLLKENGKVVGAVAVDRETGKEYKIKATAVVNATGPFADTILEMDNDPQGLPPATPQKPIMVVPSTGVHVIFPDYYVPKEMGLLDPATADGRVMFFLPWQGKCLAGTTDNPESSVPENPIPTEADIQDILNEMQHYVKFPVRREDVLSAWSGIRPLVRDPSKVDPNAPEGNSTQGIVRSHLVYETPSDLITISGGKWTTYREMSEDTVNHVVKKFKFADVKPCQTRDIILAGGENFESTLSARLCQEYNIPSDLASHLSANYGTRAPLVCEIYQQSEMNKLPVPLAQGVAKGESVELTHNAFAYPFTVAELKYCISNEYARKPIDFLARRTRLAFLDAREALKAVDGVVQIMGDEFKWDNATREKEAAYTREYIQNMGLRFD</sequence>
<evidence type="ECO:0000256" key="1">
    <source>
        <dbReference type="ARBA" id="ARBA00001974"/>
    </source>
</evidence>
<dbReference type="GO" id="GO:0004368">
    <property type="term" value="F:glycerol-3-phosphate dehydrogenase (quinone) activity"/>
    <property type="evidence" value="ECO:0007669"/>
    <property type="project" value="UniProtKB-EC"/>
</dbReference>
<dbReference type="GO" id="GO:0005741">
    <property type="term" value="C:mitochondrial outer membrane"/>
    <property type="evidence" value="ECO:0007669"/>
    <property type="project" value="EnsemblFungi"/>
</dbReference>
<name>A0A1E3QTX3_9ASCO</name>
<proteinExistence type="inferred from homology"/>
<dbReference type="SUPFAM" id="SSF51905">
    <property type="entry name" value="FAD/NAD(P)-binding domain"/>
    <property type="match status" value="1"/>
</dbReference>
<dbReference type="InterPro" id="IPR000447">
    <property type="entry name" value="G3P_DH_FAD-dep"/>
</dbReference>
<dbReference type="InterPro" id="IPR006076">
    <property type="entry name" value="FAD-dep_OxRdtase"/>
</dbReference>
<accession>A0A1E3QTX3</accession>
<dbReference type="Gene3D" id="1.10.8.870">
    <property type="entry name" value="Alpha-glycerophosphate oxidase, cap domain"/>
    <property type="match status" value="1"/>
</dbReference>
<dbReference type="FunFam" id="1.10.8.870:FF:000005">
    <property type="entry name" value="Glycerol-3-phosphate dehydrogenase"/>
    <property type="match status" value="1"/>
</dbReference>
<dbReference type="GO" id="GO:0006071">
    <property type="term" value="P:glycerol metabolic process"/>
    <property type="evidence" value="ECO:0007669"/>
    <property type="project" value="EnsemblFungi"/>
</dbReference>
<gene>
    <name evidence="14" type="ORF">BABINDRAFT_165822</name>
</gene>
<keyword evidence="9" id="KW-0496">Mitochondrion</keyword>
<evidence type="ECO:0000256" key="7">
    <source>
        <dbReference type="ARBA" id="ARBA00022946"/>
    </source>
</evidence>
<protein>
    <recommendedName>
        <fullName evidence="11">Glycerol-3-phosphate dehydrogenase</fullName>
        <ecNumber evidence="11">1.1.5.3</ecNumber>
    </recommendedName>
</protein>
<evidence type="ECO:0000313" key="14">
    <source>
        <dbReference type="EMBL" id="ODQ81109.1"/>
    </source>
</evidence>
<evidence type="ECO:0000256" key="5">
    <source>
        <dbReference type="ARBA" id="ARBA00022630"/>
    </source>
</evidence>
<dbReference type="EMBL" id="KV454428">
    <property type="protein sequence ID" value="ODQ81109.1"/>
    <property type="molecule type" value="Genomic_DNA"/>
</dbReference>
<comment type="cofactor">
    <cofactor evidence="1 11">
        <name>FAD</name>
        <dbReference type="ChEBI" id="CHEBI:57692"/>
    </cofactor>
</comment>
<dbReference type="InterPro" id="IPR036188">
    <property type="entry name" value="FAD/NAD-bd_sf"/>
</dbReference>
<feature type="domain" description="Alpha-glycerophosphate oxidase C-terminal" evidence="13">
    <location>
        <begin position="471"/>
        <end position="610"/>
    </location>
</feature>